<organism evidence="4 5">
    <name type="scientific">Corynebacterium oculi</name>
    <dbReference type="NCBI Taxonomy" id="1544416"/>
    <lineage>
        <taxon>Bacteria</taxon>
        <taxon>Bacillati</taxon>
        <taxon>Actinomycetota</taxon>
        <taxon>Actinomycetes</taxon>
        <taxon>Mycobacteriales</taxon>
        <taxon>Corynebacteriaceae</taxon>
        <taxon>Corynebacterium</taxon>
    </lineage>
</organism>
<keyword evidence="1" id="KW-0812">Transmembrane</keyword>
<reference evidence="4 5" key="1">
    <citation type="submission" date="2015-10" db="EMBL/GenBank/DDBJ databases">
        <title>Corynebacteirum lowii and Corynebacterium oculi species nova, derived from human clinical disease and and emended description of Corynebacterium mastiditis.</title>
        <authorList>
            <person name="Bernard K."/>
            <person name="Pacheco A.L."/>
            <person name="Mcdougall C."/>
            <person name="Burtx T."/>
            <person name="Weibe D."/>
            <person name="Tyler S."/>
            <person name="Olson A.B."/>
            <person name="Cnockaert M."/>
            <person name="Eguchi H."/>
            <person name="Kuwahara T."/>
            <person name="Nakayama-Imaohji H."/>
            <person name="Boudewijins M."/>
            <person name="Van Hoecke F."/>
            <person name="Bernier A.-M."/>
            <person name="Vandamme P."/>
        </authorList>
    </citation>
    <scope>NUCLEOTIDE SEQUENCE [LARGE SCALE GENOMIC DNA]</scope>
    <source>
        <strain evidence="4 5">NML 130210</strain>
    </source>
</reference>
<evidence type="ECO:0000313" key="5">
    <source>
        <dbReference type="Proteomes" id="UP000050517"/>
    </source>
</evidence>
<dbReference type="OrthoDB" id="4966979at2"/>
<accession>A0A0Q0UCL6</accession>
<dbReference type="RefSeq" id="WP_055122154.1">
    <property type="nucleotide sequence ID" value="NZ_LKST01000002.1"/>
</dbReference>
<keyword evidence="1" id="KW-0472">Membrane</keyword>
<name>A0A0Q0UCL6_9CORY</name>
<dbReference type="EMBL" id="LKST01000002">
    <property type="protein sequence ID" value="KQB84164.1"/>
    <property type="molecule type" value="Genomic_DNA"/>
</dbReference>
<feature type="transmembrane region" description="Helical" evidence="1">
    <location>
        <begin position="114"/>
        <end position="132"/>
    </location>
</feature>
<dbReference type="PANTHER" id="PTHR30590">
    <property type="entry name" value="INNER MEMBRANE PROTEIN"/>
    <property type="match status" value="1"/>
</dbReference>
<evidence type="ECO:0000259" key="3">
    <source>
        <dbReference type="Pfam" id="PF07786"/>
    </source>
</evidence>
<feature type="domain" description="DUF418" evidence="2">
    <location>
        <begin position="277"/>
        <end position="386"/>
    </location>
</feature>
<gene>
    <name evidence="4" type="ORF">Cocul_00961</name>
</gene>
<dbReference type="InterPro" id="IPR007349">
    <property type="entry name" value="DUF418"/>
</dbReference>
<feature type="transmembrane region" description="Helical" evidence="1">
    <location>
        <begin position="357"/>
        <end position="376"/>
    </location>
</feature>
<feature type="transmembrane region" description="Helical" evidence="1">
    <location>
        <begin position="219"/>
        <end position="242"/>
    </location>
</feature>
<evidence type="ECO:0008006" key="6">
    <source>
        <dbReference type="Google" id="ProtNLM"/>
    </source>
</evidence>
<dbReference type="Pfam" id="PF04235">
    <property type="entry name" value="DUF418"/>
    <property type="match status" value="1"/>
</dbReference>
<feature type="transmembrane region" description="Helical" evidence="1">
    <location>
        <begin position="32"/>
        <end position="50"/>
    </location>
</feature>
<feature type="transmembrane region" description="Helical" evidence="1">
    <location>
        <begin position="294"/>
        <end position="316"/>
    </location>
</feature>
<evidence type="ECO:0000256" key="1">
    <source>
        <dbReference type="SAM" id="Phobius"/>
    </source>
</evidence>
<dbReference type="Pfam" id="PF07786">
    <property type="entry name" value="HGSNAT_cat"/>
    <property type="match status" value="1"/>
</dbReference>
<dbReference type="InterPro" id="IPR052529">
    <property type="entry name" value="Bact_Transport_Assoc"/>
</dbReference>
<dbReference type="InterPro" id="IPR012429">
    <property type="entry name" value="HGSNAT_cat"/>
</dbReference>
<evidence type="ECO:0000259" key="2">
    <source>
        <dbReference type="Pfam" id="PF04235"/>
    </source>
</evidence>
<evidence type="ECO:0000313" key="4">
    <source>
        <dbReference type="EMBL" id="KQB84164.1"/>
    </source>
</evidence>
<feature type="transmembrane region" description="Helical" evidence="1">
    <location>
        <begin position="92"/>
        <end position="108"/>
    </location>
</feature>
<keyword evidence="1" id="KW-1133">Transmembrane helix</keyword>
<dbReference type="PANTHER" id="PTHR30590:SF3">
    <property type="entry name" value="HYPOTHETICAL MEMBRANE SPANNING PROTEIN"/>
    <property type="match status" value="1"/>
</dbReference>
<proteinExistence type="predicted"/>
<dbReference type="PATRIC" id="fig|1544416.3.peg.965"/>
<protein>
    <recommendedName>
        <fullName evidence="6">DUF418 domain-containing protein</fullName>
    </recommendedName>
</protein>
<keyword evidence="5" id="KW-1185">Reference proteome</keyword>
<comment type="caution">
    <text evidence="4">The sequence shown here is derived from an EMBL/GenBank/DDBJ whole genome shotgun (WGS) entry which is preliminary data.</text>
</comment>
<feature type="transmembrane region" description="Helical" evidence="1">
    <location>
        <begin position="137"/>
        <end position="155"/>
    </location>
</feature>
<sequence>MSPAHALTQRPRFTYRTRLSRPKSHRLDGIDLARALAIIGMFYMHTWGHLWGDNLLRSAFDGRSSILFAVLAGVSVVLLTKSRDTLTSVLQLVGRGIILVLIGLAISLDSVGPIVILVTYGFLYILVAPLVFRLSLFSATIAAAASALFLPLFSFELRRVLPDPPGFGATPTPALIADGQWSEFWQYLFITGLFPLMSWIPVFLAGVAAEKFLFTTDQAARWLVVIGAPLFLLGYGGSWLYLQFSDFHERYSAFHPDGAEATDYLLHNAYGVTPTDWYTWLFLYVPHSGSIAEILSSTGMALFVIGLCLIACRNVLFNDLVYPLRDLGKMPLTAYVGHILAIGYLNANGHDIAEPGFALANLLGPIVFAMIWFRLFRRGPIEQLMYWALKPLSRVSARAPRVTLRR</sequence>
<dbReference type="STRING" id="1544416.Cocul_00961"/>
<dbReference type="AlphaFoldDB" id="A0A0Q0UCL6"/>
<feature type="transmembrane region" description="Helical" evidence="1">
    <location>
        <begin position="184"/>
        <end position="207"/>
    </location>
</feature>
<feature type="domain" description="Heparan-alpha-glucosaminide N-acetyltransferase catalytic" evidence="3">
    <location>
        <begin position="26"/>
        <end position="218"/>
    </location>
</feature>
<feature type="transmembrane region" description="Helical" evidence="1">
    <location>
        <begin position="328"/>
        <end position="345"/>
    </location>
</feature>
<dbReference type="Proteomes" id="UP000050517">
    <property type="component" value="Unassembled WGS sequence"/>
</dbReference>
<feature type="transmembrane region" description="Helical" evidence="1">
    <location>
        <begin position="62"/>
        <end position="80"/>
    </location>
</feature>